<protein>
    <submittedName>
        <fullName evidence="2">Uncharacterized protein</fullName>
    </submittedName>
</protein>
<keyword evidence="1" id="KW-0732">Signal</keyword>
<keyword evidence="3" id="KW-1185">Reference proteome</keyword>
<sequence length="70" mass="7239">MKRLCSAFLSVGALAATSSLPLSAQTVADTTAGELVPDTMTEALIRPAEQKLGIRVVADASTSRHPEGKT</sequence>
<name>A0ABV3SKV9_9HYPH</name>
<evidence type="ECO:0000313" key="3">
    <source>
        <dbReference type="Proteomes" id="UP001556692"/>
    </source>
</evidence>
<dbReference type="EMBL" id="JBDPGJ010000004">
    <property type="protein sequence ID" value="MEX0407392.1"/>
    <property type="molecule type" value="Genomic_DNA"/>
</dbReference>
<feature type="signal peptide" evidence="1">
    <location>
        <begin position="1"/>
        <end position="24"/>
    </location>
</feature>
<evidence type="ECO:0000256" key="1">
    <source>
        <dbReference type="SAM" id="SignalP"/>
    </source>
</evidence>
<gene>
    <name evidence="2" type="ORF">ABGN05_17170</name>
</gene>
<proteinExistence type="predicted"/>
<evidence type="ECO:0000313" key="2">
    <source>
        <dbReference type="EMBL" id="MEX0407392.1"/>
    </source>
</evidence>
<reference evidence="2 3" key="1">
    <citation type="submission" date="2024-05" db="EMBL/GenBank/DDBJ databases">
        <authorList>
            <person name="Jiang F."/>
        </authorList>
    </citation>
    <scope>NUCLEOTIDE SEQUENCE [LARGE SCALE GENOMIC DNA]</scope>
    <source>
        <strain evidence="2 3">LZ166</strain>
    </source>
</reference>
<dbReference type="RefSeq" id="WP_367955274.1">
    <property type="nucleotide sequence ID" value="NZ_JBDPGJ010000004.1"/>
</dbReference>
<organism evidence="2 3">
    <name type="scientific">Aquibium pacificus</name>
    <dbReference type="NCBI Taxonomy" id="3153579"/>
    <lineage>
        <taxon>Bacteria</taxon>
        <taxon>Pseudomonadati</taxon>
        <taxon>Pseudomonadota</taxon>
        <taxon>Alphaproteobacteria</taxon>
        <taxon>Hyphomicrobiales</taxon>
        <taxon>Phyllobacteriaceae</taxon>
        <taxon>Aquibium</taxon>
    </lineage>
</organism>
<feature type="chain" id="PRO_5046239772" evidence="1">
    <location>
        <begin position="25"/>
        <end position="70"/>
    </location>
</feature>
<dbReference type="Proteomes" id="UP001556692">
    <property type="component" value="Unassembled WGS sequence"/>
</dbReference>
<accession>A0ABV3SKV9</accession>
<comment type="caution">
    <text evidence="2">The sequence shown here is derived from an EMBL/GenBank/DDBJ whole genome shotgun (WGS) entry which is preliminary data.</text>
</comment>